<dbReference type="GO" id="GO:0015031">
    <property type="term" value="P:protein transport"/>
    <property type="evidence" value="ECO:0007669"/>
    <property type="project" value="UniProtKB-KW"/>
</dbReference>
<feature type="compositionally biased region" description="Basic and acidic residues" evidence="13">
    <location>
        <begin position="91"/>
        <end position="100"/>
    </location>
</feature>
<reference evidence="16 17" key="1">
    <citation type="submission" date="2019-01" db="EMBL/GenBank/DDBJ databases">
        <authorList>
            <person name="Ferrante I. M."/>
        </authorList>
    </citation>
    <scope>NUCLEOTIDE SEQUENCE [LARGE SCALE GENOMIC DNA]</scope>
    <source>
        <strain evidence="16 17">B856</strain>
    </source>
</reference>
<evidence type="ECO:0000313" key="16">
    <source>
        <dbReference type="EMBL" id="VEU40543.1"/>
    </source>
</evidence>
<dbReference type="SUPFAM" id="SSF116846">
    <property type="entry name" value="MIT domain"/>
    <property type="match status" value="1"/>
</dbReference>
<evidence type="ECO:0000313" key="17">
    <source>
        <dbReference type="Proteomes" id="UP000291116"/>
    </source>
</evidence>
<dbReference type="PANTHER" id="PTHR23074:SF83">
    <property type="entry name" value="VACUOLAR PROTEIN SORTING-ASSOCIATED PROTEIN 4A"/>
    <property type="match status" value="1"/>
</dbReference>
<dbReference type="OrthoDB" id="29072at2759"/>
<dbReference type="InterPro" id="IPR050304">
    <property type="entry name" value="MT-severing_AAA_ATPase"/>
</dbReference>
<keyword evidence="5 12" id="KW-0547">Nucleotide-binding</keyword>
<evidence type="ECO:0000256" key="2">
    <source>
        <dbReference type="ARBA" id="ARBA00006914"/>
    </source>
</evidence>
<name>A0A448ZER6_9STRA</name>
<dbReference type="Gene3D" id="3.40.50.300">
    <property type="entry name" value="P-loop containing nucleotide triphosphate hydrolases"/>
    <property type="match status" value="1"/>
</dbReference>
<keyword evidence="9" id="KW-0653">Protein transport</keyword>
<proteinExistence type="inferred from homology"/>
<dbReference type="Gene3D" id="1.10.8.60">
    <property type="match status" value="1"/>
</dbReference>
<dbReference type="GO" id="GO:0005524">
    <property type="term" value="F:ATP binding"/>
    <property type="evidence" value="ECO:0007669"/>
    <property type="project" value="UniProtKB-KW"/>
</dbReference>
<dbReference type="PANTHER" id="PTHR23074">
    <property type="entry name" value="AAA DOMAIN-CONTAINING"/>
    <property type="match status" value="1"/>
</dbReference>
<dbReference type="InterPro" id="IPR027417">
    <property type="entry name" value="P-loop_NTPase"/>
</dbReference>
<evidence type="ECO:0000259" key="14">
    <source>
        <dbReference type="SMART" id="SM00382"/>
    </source>
</evidence>
<keyword evidence="8 12" id="KW-0067">ATP-binding</keyword>
<dbReference type="PROSITE" id="PS00674">
    <property type="entry name" value="AAA"/>
    <property type="match status" value="1"/>
</dbReference>
<dbReference type="EC" id="3.6.4.6" evidence="3"/>
<dbReference type="Proteomes" id="UP000291116">
    <property type="component" value="Unassembled WGS sequence"/>
</dbReference>
<keyword evidence="7" id="KW-0378">Hydrolase</keyword>
<comment type="catalytic activity">
    <reaction evidence="11">
        <text>ATP + H2O = ADP + phosphate + H(+)</text>
        <dbReference type="Rhea" id="RHEA:13065"/>
        <dbReference type="ChEBI" id="CHEBI:15377"/>
        <dbReference type="ChEBI" id="CHEBI:15378"/>
        <dbReference type="ChEBI" id="CHEBI:30616"/>
        <dbReference type="ChEBI" id="CHEBI:43474"/>
        <dbReference type="ChEBI" id="CHEBI:456216"/>
        <dbReference type="EC" id="3.6.4.6"/>
    </reaction>
</comment>
<keyword evidence="10" id="KW-0472">Membrane</keyword>
<feature type="region of interest" description="Disordered" evidence="13">
    <location>
        <begin position="77"/>
        <end position="100"/>
    </location>
</feature>
<dbReference type="GO" id="GO:0016197">
    <property type="term" value="P:endosomal transport"/>
    <property type="evidence" value="ECO:0007669"/>
    <property type="project" value="TreeGrafter"/>
</dbReference>
<dbReference type="Gene3D" id="1.20.58.80">
    <property type="entry name" value="Phosphotransferase system, lactose/cellobiose-type IIA subunit"/>
    <property type="match status" value="1"/>
</dbReference>
<sequence>MENTFIPQAIEIVGKAIEADNAGEYEKALGLYRDSLGRFTMGLKYEKNEARKKLVLERVEGYMKRAEELRDYVTKQNELDKNGGGGSATAKKGDKEDDMDAEKAKMRGALAGAIVEKPDITWDDVIGLDNAKDSLKETVILPTRFPQLFTGKRKPFKGILLFGPPGTGKSYLAKAVATEADSTFFSVSSADLISKWQGESEKLVRNLFEMARESEGGRAIIFIDEVDSLCGSRSEGESDSMRRVKTEFLVQMDGVGKSDSRVLVLGATNIPWELDAAIRRRFEKRVYIPLPEAEARTAMVKLNLGDTPNELTEEEFERVGEITDGSSGADIKILVKEALMQPLRKCQKAKQFYVDKEGNYHPCDRYPNCSACPPKLSTDKPGKDYTCNRCGAKRMSLWDVPTEKLKAPMVLYDDFKKVMKSSVTSVSPEELERFKEWTKLFGQDGA</sequence>
<dbReference type="FunFam" id="1.20.58.80:FF:000004">
    <property type="entry name" value="Vacuolar protein sorting-associated protein 4"/>
    <property type="match status" value="1"/>
</dbReference>
<keyword evidence="17" id="KW-1185">Reference proteome</keyword>
<dbReference type="Pfam" id="PF04212">
    <property type="entry name" value="MIT"/>
    <property type="match status" value="1"/>
</dbReference>
<feature type="domain" description="AAA+ ATPase" evidence="14">
    <location>
        <begin position="155"/>
        <end position="292"/>
    </location>
</feature>
<dbReference type="GO" id="GO:0016887">
    <property type="term" value="F:ATP hydrolysis activity"/>
    <property type="evidence" value="ECO:0007669"/>
    <property type="project" value="InterPro"/>
</dbReference>
<protein>
    <recommendedName>
        <fullName evidence="3">vesicle-fusing ATPase</fullName>
        <ecNumber evidence="3">3.6.4.6</ecNumber>
    </recommendedName>
</protein>
<feature type="domain" description="MIT" evidence="15">
    <location>
        <begin position="2"/>
        <end position="79"/>
    </location>
</feature>
<dbReference type="Pfam" id="PF09336">
    <property type="entry name" value="Vps4_C"/>
    <property type="match status" value="1"/>
</dbReference>
<evidence type="ECO:0000256" key="6">
    <source>
        <dbReference type="ARBA" id="ARBA00022753"/>
    </source>
</evidence>
<gene>
    <name evidence="16" type="ORF">PSNMU_V1.4_AUG-EV-PASAV3_0074320</name>
</gene>
<dbReference type="GO" id="GO:0007033">
    <property type="term" value="P:vacuole organization"/>
    <property type="evidence" value="ECO:0007669"/>
    <property type="project" value="TreeGrafter"/>
</dbReference>
<evidence type="ECO:0000256" key="13">
    <source>
        <dbReference type="SAM" id="MobiDB-lite"/>
    </source>
</evidence>
<dbReference type="InterPro" id="IPR003593">
    <property type="entry name" value="AAA+_ATPase"/>
</dbReference>
<dbReference type="InterPro" id="IPR041569">
    <property type="entry name" value="AAA_lid_3"/>
</dbReference>
<evidence type="ECO:0000256" key="3">
    <source>
        <dbReference type="ARBA" id="ARBA00012674"/>
    </source>
</evidence>
<comment type="similarity">
    <text evidence="2 12">Belongs to the AAA ATPase family.</text>
</comment>
<evidence type="ECO:0000256" key="1">
    <source>
        <dbReference type="ARBA" id="ARBA00004481"/>
    </source>
</evidence>
<evidence type="ECO:0000256" key="9">
    <source>
        <dbReference type="ARBA" id="ARBA00022927"/>
    </source>
</evidence>
<dbReference type="SMART" id="SM00745">
    <property type="entry name" value="MIT"/>
    <property type="match status" value="1"/>
</dbReference>
<dbReference type="EMBL" id="CAACVS010000289">
    <property type="protein sequence ID" value="VEU40543.1"/>
    <property type="molecule type" value="Genomic_DNA"/>
</dbReference>
<keyword evidence="4" id="KW-0813">Transport</keyword>
<dbReference type="Pfam" id="PF00004">
    <property type="entry name" value="AAA"/>
    <property type="match status" value="1"/>
</dbReference>
<evidence type="ECO:0000256" key="12">
    <source>
        <dbReference type="RuleBase" id="RU003651"/>
    </source>
</evidence>
<dbReference type="AlphaFoldDB" id="A0A448ZER6"/>
<dbReference type="FunFam" id="1.10.8.60:FF:000015">
    <property type="entry name" value="vacuolar protein sorting-associated protein 4A"/>
    <property type="match status" value="1"/>
</dbReference>
<organism evidence="16 17">
    <name type="scientific">Pseudo-nitzschia multistriata</name>
    <dbReference type="NCBI Taxonomy" id="183589"/>
    <lineage>
        <taxon>Eukaryota</taxon>
        <taxon>Sar</taxon>
        <taxon>Stramenopiles</taxon>
        <taxon>Ochrophyta</taxon>
        <taxon>Bacillariophyta</taxon>
        <taxon>Bacillariophyceae</taxon>
        <taxon>Bacillariophycidae</taxon>
        <taxon>Bacillariales</taxon>
        <taxon>Bacillariaceae</taxon>
        <taxon>Pseudo-nitzschia</taxon>
    </lineage>
</organism>
<dbReference type="InterPro" id="IPR036181">
    <property type="entry name" value="MIT_dom_sf"/>
</dbReference>
<dbReference type="GO" id="GO:0010008">
    <property type="term" value="C:endosome membrane"/>
    <property type="evidence" value="ECO:0007669"/>
    <property type="project" value="UniProtKB-SubCell"/>
</dbReference>
<comment type="subcellular location">
    <subcellularLocation>
        <location evidence="1">Endosome membrane</location>
        <topology evidence="1">Peripheral membrane protein</topology>
    </subcellularLocation>
</comment>
<accession>A0A448ZER6</accession>
<evidence type="ECO:0000256" key="5">
    <source>
        <dbReference type="ARBA" id="ARBA00022741"/>
    </source>
</evidence>
<evidence type="ECO:0000256" key="11">
    <source>
        <dbReference type="ARBA" id="ARBA00048883"/>
    </source>
</evidence>
<evidence type="ECO:0000256" key="4">
    <source>
        <dbReference type="ARBA" id="ARBA00022448"/>
    </source>
</evidence>
<dbReference type="Pfam" id="PF17862">
    <property type="entry name" value="AAA_lid_3"/>
    <property type="match status" value="1"/>
</dbReference>
<evidence type="ECO:0000256" key="10">
    <source>
        <dbReference type="ARBA" id="ARBA00023136"/>
    </source>
</evidence>
<dbReference type="InterPro" id="IPR015415">
    <property type="entry name" value="Spast_Vps4_C"/>
</dbReference>
<dbReference type="InterPro" id="IPR003960">
    <property type="entry name" value="ATPase_AAA_CS"/>
</dbReference>
<evidence type="ECO:0000259" key="15">
    <source>
        <dbReference type="SMART" id="SM00745"/>
    </source>
</evidence>
<dbReference type="InterPro" id="IPR003959">
    <property type="entry name" value="ATPase_AAA_core"/>
</dbReference>
<keyword evidence="6" id="KW-0967">Endosome</keyword>
<dbReference type="SMART" id="SM00382">
    <property type="entry name" value="AAA"/>
    <property type="match status" value="1"/>
</dbReference>
<evidence type="ECO:0000256" key="7">
    <source>
        <dbReference type="ARBA" id="ARBA00022801"/>
    </source>
</evidence>
<evidence type="ECO:0000256" key="8">
    <source>
        <dbReference type="ARBA" id="ARBA00022840"/>
    </source>
</evidence>
<dbReference type="FunFam" id="3.40.50.300:FF:000043">
    <property type="entry name" value="Vacuolar protein sorting-associated protein 4"/>
    <property type="match status" value="1"/>
</dbReference>
<dbReference type="SUPFAM" id="SSF52540">
    <property type="entry name" value="P-loop containing nucleoside triphosphate hydrolases"/>
    <property type="match status" value="1"/>
</dbReference>
<dbReference type="InterPro" id="IPR007330">
    <property type="entry name" value="MIT_dom"/>
</dbReference>